<feature type="domain" description="HTH tetR-type" evidence="3">
    <location>
        <begin position="16"/>
        <end position="76"/>
    </location>
</feature>
<dbReference type="InterPro" id="IPR001647">
    <property type="entry name" value="HTH_TetR"/>
</dbReference>
<proteinExistence type="predicted"/>
<accession>A0A2N5XUR1</accession>
<dbReference type="Pfam" id="PF00440">
    <property type="entry name" value="TetR_N"/>
    <property type="match status" value="1"/>
</dbReference>
<dbReference type="SUPFAM" id="SSF48498">
    <property type="entry name" value="Tetracyclin repressor-like, C-terminal domain"/>
    <property type="match status" value="1"/>
</dbReference>
<dbReference type="Proteomes" id="UP000234881">
    <property type="component" value="Unassembled WGS sequence"/>
</dbReference>
<evidence type="ECO:0000256" key="1">
    <source>
        <dbReference type="ARBA" id="ARBA00023125"/>
    </source>
</evidence>
<keyword evidence="1 2" id="KW-0238">DNA-binding</keyword>
<dbReference type="PANTHER" id="PTHR30328:SF54">
    <property type="entry name" value="HTH-TYPE TRANSCRIPTIONAL REPRESSOR SCO4008"/>
    <property type="match status" value="1"/>
</dbReference>
<sequence>MSMAAQPISKQKKNREKNIEKILSAAEINFAEYGYTGASISKIAETAGLPKSNIVYYFSTKELLYRTVVEDIFNIWRAAADEIVVSADPQFALGSYIDTKLELSRTRPYGSKVWANEIIQGAPIVQDYLETELRSWTEERVAVIDSWIAAGKIRKISGRHLLYAIWSTTQHYADFNHQISTLNQGKPLTDAQWEETKTAVKDLLLFGVCK</sequence>
<dbReference type="InterPro" id="IPR050109">
    <property type="entry name" value="HTH-type_TetR-like_transc_reg"/>
</dbReference>
<dbReference type="GO" id="GO:0003677">
    <property type="term" value="F:DNA binding"/>
    <property type="evidence" value="ECO:0007669"/>
    <property type="project" value="UniProtKB-UniRule"/>
</dbReference>
<dbReference type="Pfam" id="PF08362">
    <property type="entry name" value="TetR_C_3"/>
    <property type="match status" value="1"/>
</dbReference>
<gene>
    <name evidence="4" type="ORF">C0081_05070</name>
</gene>
<dbReference type="PRINTS" id="PR00455">
    <property type="entry name" value="HTHTETR"/>
</dbReference>
<dbReference type="OrthoDB" id="2356263at2"/>
<dbReference type="InterPro" id="IPR013573">
    <property type="entry name" value="Tscrpt_reg_YcdC_C"/>
</dbReference>
<dbReference type="SUPFAM" id="SSF46689">
    <property type="entry name" value="Homeodomain-like"/>
    <property type="match status" value="1"/>
</dbReference>
<comment type="caution">
    <text evidence="4">The sequence shown here is derived from an EMBL/GenBank/DDBJ whole genome shotgun (WGS) entry which is preliminary data.</text>
</comment>
<dbReference type="InterPro" id="IPR009057">
    <property type="entry name" value="Homeodomain-like_sf"/>
</dbReference>
<protein>
    <submittedName>
        <fullName evidence="4">TetR family transcriptional regulator</fullName>
    </submittedName>
</protein>
<reference evidence="4 5" key="1">
    <citation type="submission" date="2018-01" db="EMBL/GenBank/DDBJ databases">
        <title>The draft genome sequence of Cohaesibacter sp. H1304.</title>
        <authorList>
            <person name="Wang N.-N."/>
            <person name="Du Z.-J."/>
        </authorList>
    </citation>
    <scope>NUCLEOTIDE SEQUENCE [LARGE SCALE GENOMIC DNA]</scope>
    <source>
        <strain evidence="4 5">H1304</strain>
    </source>
</reference>
<dbReference type="PANTHER" id="PTHR30328">
    <property type="entry name" value="TRANSCRIPTIONAL REPRESSOR"/>
    <property type="match status" value="1"/>
</dbReference>
<dbReference type="AlphaFoldDB" id="A0A2N5XUR1"/>
<evidence type="ECO:0000313" key="4">
    <source>
        <dbReference type="EMBL" id="PLW78229.1"/>
    </source>
</evidence>
<name>A0A2N5XUR1_9HYPH</name>
<evidence type="ECO:0000313" key="5">
    <source>
        <dbReference type="Proteomes" id="UP000234881"/>
    </source>
</evidence>
<keyword evidence="5" id="KW-1185">Reference proteome</keyword>
<evidence type="ECO:0000259" key="3">
    <source>
        <dbReference type="PROSITE" id="PS50977"/>
    </source>
</evidence>
<organism evidence="4 5">
    <name type="scientific">Cohaesibacter celericrescens</name>
    <dbReference type="NCBI Taxonomy" id="2067669"/>
    <lineage>
        <taxon>Bacteria</taxon>
        <taxon>Pseudomonadati</taxon>
        <taxon>Pseudomonadota</taxon>
        <taxon>Alphaproteobacteria</taxon>
        <taxon>Hyphomicrobiales</taxon>
        <taxon>Cohaesibacteraceae</taxon>
    </lineage>
</organism>
<dbReference type="PROSITE" id="PS50977">
    <property type="entry name" value="HTH_TETR_2"/>
    <property type="match status" value="1"/>
</dbReference>
<evidence type="ECO:0000256" key="2">
    <source>
        <dbReference type="PROSITE-ProRule" id="PRU00335"/>
    </source>
</evidence>
<dbReference type="Gene3D" id="1.10.357.10">
    <property type="entry name" value="Tetracycline Repressor, domain 2"/>
    <property type="match status" value="1"/>
</dbReference>
<dbReference type="GO" id="GO:0045892">
    <property type="term" value="P:negative regulation of DNA-templated transcription"/>
    <property type="evidence" value="ECO:0007669"/>
    <property type="project" value="InterPro"/>
</dbReference>
<feature type="DNA-binding region" description="H-T-H motif" evidence="2">
    <location>
        <begin position="39"/>
        <end position="58"/>
    </location>
</feature>
<dbReference type="Gene3D" id="1.10.10.60">
    <property type="entry name" value="Homeodomain-like"/>
    <property type="match status" value="1"/>
</dbReference>
<dbReference type="InterPro" id="IPR036271">
    <property type="entry name" value="Tet_transcr_reg_TetR-rel_C_sf"/>
</dbReference>
<dbReference type="EMBL" id="PKUQ01000009">
    <property type="protein sequence ID" value="PLW78229.1"/>
    <property type="molecule type" value="Genomic_DNA"/>
</dbReference>